<dbReference type="RefSeq" id="WP_290264088.1">
    <property type="nucleotide sequence ID" value="NZ_JAUFQG010000006.1"/>
</dbReference>
<comment type="caution">
    <text evidence="3">The sequence shown here is derived from an EMBL/GenBank/DDBJ whole genome shotgun (WGS) entry which is preliminary data.</text>
</comment>
<gene>
    <name evidence="3" type="ORF">ACFOX3_06460</name>
</gene>
<reference evidence="4" key="1">
    <citation type="journal article" date="2019" name="Int. J. Syst. Evol. Microbiol.">
        <title>The Global Catalogue of Microorganisms (GCM) 10K type strain sequencing project: providing services to taxonomists for standard genome sequencing and annotation.</title>
        <authorList>
            <consortium name="The Broad Institute Genomics Platform"/>
            <consortium name="The Broad Institute Genome Sequencing Center for Infectious Disease"/>
            <person name="Wu L."/>
            <person name="Ma J."/>
        </authorList>
    </citation>
    <scope>NUCLEOTIDE SEQUENCE [LARGE SCALE GENOMIC DNA]</scope>
    <source>
        <strain evidence="4">CECT 8570</strain>
    </source>
</reference>
<sequence length="255" mass="29115">MSAIYTVATIIALLGAFICYVFITQSLEKKRKQKQRLTQALNQRAKVFRYILSGFPPNFLTRELTLLVQRCLTDVLQQLARLNPSDKSHVEELALVAGQIQATQQRDDGHKRPSLQSPQQVKDVKTHLQELFKFLTHLQRKGTIKKVEADDFGQQIKQLVLQISIDSYVLQAKQARQAEKPKLAIHYFSLAQKLIEKDESGQYAKQSAKLSQIIQALEADAGEPAKAPEPDEAAQDKEWEEMEKPDSWKKKNIYD</sequence>
<keyword evidence="2" id="KW-1133">Transmembrane helix</keyword>
<evidence type="ECO:0000313" key="4">
    <source>
        <dbReference type="Proteomes" id="UP001595840"/>
    </source>
</evidence>
<name>A0ABV8V4V9_9GAMM</name>
<feature type="region of interest" description="Disordered" evidence="1">
    <location>
        <begin position="219"/>
        <end position="255"/>
    </location>
</feature>
<feature type="compositionally biased region" description="Basic and acidic residues" evidence="1">
    <location>
        <begin position="226"/>
        <end position="255"/>
    </location>
</feature>
<keyword evidence="2" id="KW-0812">Transmembrane</keyword>
<feature type="transmembrane region" description="Helical" evidence="2">
    <location>
        <begin position="6"/>
        <end position="27"/>
    </location>
</feature>
<protein>
    <submittedName>
        <fullName evidence="3">Uncharacterized protein</fullName>
    </submittedName>
</protein>
<accession>A0ABV8V4V9</accession>
<keyword evidence="4" id="KW-1185">Reference proteome</keyword>
<dbReference type="EMBL" id="JBHSCX010000004">
    <property type="protein sequence ID" value="MFC4361932.1"/>
    <property type="molecule type" value="Genomic_DNA"/>
</dbReference>
<proteinExistence type="predicted"/>
<organism evidence="3 4">
    <name type="scientific">Simiduia curdlanivorans</name>
    <dbReference type="NCBI Taxonomy" id="1492769"/>
    <lineage>
        <taxon>Bacteria</taxon>
        <taxon>Pseudomonadati</taxon>
        <taxon>Pseudomonadota</taxon>
        <taxon>Gammaproteobacteria</taxon>
        <taxon>Cellvibrionales</taxon>
        <taxon>Cellvibrionaceae</taxon>
        <taxon>Simiduia</taxon>
    </lineage>
</organism>
<evidence type="ECO:0000313" key="3">
    <source>
        <dbReference type="EMBL" id="MFC4361932.1"/>
    </source>
</evidence>
<dbReference type="Proteomes" id="UP001595840">
    <property type="component" value="Unassembled WGS sequence"/>
</dbReference>
<evidence type="ECO:0000256" key="1">
    <source>
        <dbReference type="SAM" id="MobiDB-lite"/>
    </source>
</evidence>
<keyword evidence="2" id="KW-0472">Membrane</keyword>
<evidence type="ECO:0000256" key="2">
    <source>
        <dbReference type="SAM" id="Phobius"/>
    </source>
</evidence>